<dbReference type="Proteomes" id="UP000546162">
    <property type="component" value="Unassembled WGS sequence"/>
</dbReference>
<protein>
    <submittedName>
        <fullName evidence="7">Putative membrane protein</fullName>
    </submittedName>
</protein>
<feature type="transmembrane region" description="Helical" evidence="5">
    <location>
        <begin position="687"/>
        <end position="710"/>
    </location>
</feature>
<dbReference type="RefSeq" id="WP_185039280.1">
    <property type="nucleotide sequence ID" value="NZ_BAABFG010000005.1"/>
</dbReference>
<keyword evidence="8" id="KW-1185">Reference proteome</keyword>
<dbReference type="NCBIfam" id="TIGR03061">
    <property type="entry name" value="pip_yhgE_Nterm"/>
    <property type="match status" value="1"/>
</dbReference>
<evidence type="ECO:0000256" key="2">
    <source>
        <dbReference type="ARBA" id="ARBA00022692"/>
    </source>
</evidence>
<keyword evidence="2 5" id="KW-0812">Transmembrane</keyword>
<dbReference type="NCBIfam" id="TIGR03057">
    <property type="entry name" value="xxxLxxG_by_4"/>
    <property type="match status" value="9"/>
</dbReference>
<feature type="transmembrane region" description="Helical" evidence="5">
    <location>
        <begin position="582"/>
        <end position="602"/>
    </location>
</feature>
<reference evidence="7 8" key="1">
    <citation type="submission" date="2020-08" db="EMBL/GenBank/DDBJ databases">
        <title>Sequencing the genomes of 1000 actinobacteria strains.</title>
        <authorList>
            <person name="Klenk H.-P."/>
        </authorList>
    </citation>
    <scope>NUCLEOTIDE SEQUENCE [LARGE SCALE GENOMIC DNA]</scope>
    <source>
        <strain evidence="7 8">DSM 45809</strain>
    </source>
</reference>
<organism evidence="7 8">
    <name type="scientific">Actinoplanes octamycinicus</name>
    <dbReference type="NCBI Taxonomy" id="135948"/>
    <lineage>
        <taxon>Bacteria</taxon>
        <taxon>Bacillati</taxon>
        <taxon>Actinomycetota</taxon>
        <taxon>Actinomycetes</taxon>
        <taxon>Micromonosporales</taxon>
        <taxon>Micromonosporaceae</taxon>
        <taxon>Actinoplanes</taxon>
    </lineage>
</organism>
<dbReference type="InterPro" id="IPR011049">
    <property type="entry name" value="Serralysin-like_metalloprot_C"/>
</dbReference>
<dbReference type="PANTHER" id="PTHR43077">
    <property type="entry name" value="TRANSPORT PERMEASE YVFS-RELATED"/>
    <property type="match status" value="1"/>
</dbReference>
<keyword evidence="3 5" id="KW-1133">Transmembrane helix</keyword>
<accession>A0A7W7GUW5</accession>
<feature type="chain" id="PRO_5039636671" evidence="6">
    <location>
        <begin position="22"/>
        <end position="724"/>
    </location>
</feature>
<dbReference type="InterPro" id="IPR023908">
    <property type="entry name" value="xxxLxxG_rpt"/>
</dbReference>
<dbReference type="EMBL" id="JACHNB010000001">
    <property type="protein sequence ID" value="MBB4738711.1"/>
    <property type="molecule type" value="Genomic_DNA"/>
</dbReference>
<proteinExistence type="predicted"/>
<feature type="transmembrane region" description="Helical" evidence="5">
    <location>
        <begin position="641"/>
        <end position="667"/>
    </location>
</feature>
<dbReference type="GO" id="GO:0016020">
    <property type="term" value="C:membrane"/>
    <property type="evidence" value="ECO:0007669"/>
    <property type="project" value="UniProtKB-SubCell"/>
</dbReference>
<evidence type="ECO:0000256" key="3">
    <source>
        <dbReference type="ARBA" id="ARBA00022989"/>
    </source>
</evidence>
<dbReference type="AlphaFoldDB" id="A0A7W7GUW5"/>
<name>A0A7W7GUW5_9ACTN</name>
<comment type="subcellular location">
    <subcellularLocation>
        <location evidence="1">Membrane</location>
        <topology evidence="1">Multi-pass membrane protein</topology>
    </subcellularLocation>
</comment>
<feature type="transmembrane region" description="Helical" evidence="5">
    <location>
        <begin position="536"/>
        <end position="558"/>
    </location>
</feature>
<evidence type="ECO:0000313" key="7">
    <source>
        <dbReference type="EMBL" id="MBB4738711.1"/>
    </source>
</evidence>
<dbReference type="PANTHER" id="PTHR43077:SF10">
    <property type="entry name" value="TRANSPORT PERMEASE PROTEIN"/>
    <property type="match status" value="1"/>
</dbReference>
<dbReference type="InterPro" id="IPR017500">
    <property type="entry name" value="Phage_infect_YhgE_N"/>
</dbReference>
<comment type="caution">
    <text evidence="7">The sequence shown here is derived from an EMBL/GenBank/DDBJ whole genome shotgun (WGS) entry which is preliminary data.</text>
</comment>
<dbReference type="SUPFAM" id="SSF101967">
    <property type="entry name" value="Adhesin YadA, collagen-binding domain"/>
    <property type="match status" value="1"/>
</dbReference>
<evidence type="ECO:0000256" key="5">
    <source>
        <dbReference type="SAM" id="Phobius"/>
    </source>
</evidence>
<evidence type="ECO:0000256" key="4">
    <source>
        <dbReference type="ARBA" id="ARBA00023136"/>
    </source>
</evidence>
<evidence type="ECO:0000313" key="8">
    <source>
        <dbReference type="Proteomes" id="UP000546162"/>
    </source>
</evidence>
<feature type="transmembrane region" description="Helical" evidence="5">
    <location>
        <begin position="608"/>
        <end position="629"/>
    </location>
</feature>
<dbReference type="InterPro" id="IPR051328">
    <property type="entry name" value="T7SS_ABC-Transporter"/>
</dbReference>
<dbReference type="Gene3D" id="1.10.287.950">
    <property type="entry name" value="Methyl-accepting chemotaxis protein"/>
    <property type="match status" value="1"/>
</dbReference>
<feature type="signal peptide" evidence="6">
    <location>
        <begin position="1"/>
        <end position="21"/>
    </location>
</feature>
<keyword evidence="6" id="KW-0732">Signal</keyword>
<sequence length="724" mass="72803">MTRKWLGALLVPLLAATALLAAFHDPAARLDTVTAAIVNDDQPVQRDGQTIPLGRELAAKLVAHTGDNYTWVLTGADDAAAGLDSGRYRVAVTIPANFSRAAISTGNAEPATAERAWVAVTASRTSNGVDPVVSRTLTDAAVATLNQTVVETYLDNVYLGFNRMHDQLGEAADGAGQVSGGAGRVADGSNRLVIGLGQLATGSGALADGTDRLSSGASTLAEGAGQLRDGAGTLATGTGQLATGATRLSSGAGQLAAGTQELAGGLATLRTRTAALPAQTRELADGAQRVADGNQRLADTVVPIANQVVTGIDRLPDLTSATRRARELADQCQTPADVCAQLRDAADRLVEASGDAETAKSGVRAKVIEVRDGITDLADGAQQVADGADRLADQTPQLVGGIRQAATGASTVDKAAGRLADGAAELRTGAGKAATGAAALRDGAQRLAGGADQLADGAADAASGADQLTSGVRQAGAAGRQLADGSTRLAGGAADLAGALDDGRAQVPSYSAAEREHLRAVAATPIAATGHGFSDLGALAAGPILVLVLWLGVLLLPYRGRDPLTWRGPTWRLAVTNLRRPLGYALAQALLVTAAAEVFLRLGPWRALALLAVDGLVAVVFVLVVQALVVGFGAAGRLLGVLVPVIALATAVVSGVPGALATVASYLPTYGPVFAVRALTAHGGAGGTGVALTLGWLLLGVLGVLCAYAYRRTVRIGGLLVTAA</sequence>
<gene>
    <name evidence="7" type="ORF">BJY16_002170</name>
</gene>
<evidence type="ECO:0000256" key="6">
    <source>
        <dbReference type="SAM" id="SignalP"/>
    </source>
</evidence>
<evidence type="ECO:0000256" key="1">
    <source>
        <dbReference type="ARBA" id="ARBA00004141"/>
    </source>
</evidence>
<keyword evidence="4 5" id="KW-0472">Membrane</keyword>